<keyword evidence="1" id="KW-1133">Transmembrane helix</keyword>
<dbReference type="EMBL" id="CP134184">
    <property type="protein sequence ID" value="WPA95935.1"/>
    <property type="molecule type" value="Genomic_DNA"/>
</dbReference>
<proteinExistence type="predicted"/>
<keyword evidence="1" id="KW-0812">Transmembrane</keyword>
<name>A0ABZ0N8S8_CERBT</name>
<keyword evidence="3" id="KW-1185">Reference proteome</keyword>
<organism evidence="2 3">
    <name type="scientific">Cercospora beticola</name>
    <name type="common">Sugarbeet leaf spot fungus</name>
    <dbReference type="NCBI Taxonomy" id="122368"/>
    <lineage>
        <taxon>Eukaryota</taxon>
        <taxon>Fungi</taxon>
        <taxon>Dikarya</taxon>
        <taxon>Ascomycota</taxon>
        <taxon>Pezizomycotina</taxon>
        <taxon>Dothideomycetes</taxon>
        <taxon>Dothideomycetidae</taxon>
        <taxon>Mycosphaerellales</taxon>
        <taxon>Mycosphaerellaceae</taxon>
        <taxon>Cercospora</taxon>
    </lineage>
</organism>
<evidence type="ECO:0008006" key="4">
    <source>
        <dbReference type="Google" id="ProtNLM"/>
    </source>
</evidence>
<keyword evidence="1" id="KW-0472">Membrane</keyword>
<evidence type="ECO:0000313" key="2">
    <source>
        <dbReference type="EMBL" id="WPA95935.1"/>
    </source>
</evidence>
<dbReference type="RefSeq" id="XP_065458097.1">
    <property type="nucleotide sequence ID" value="XM_065602025.1"/>
</dbReference>
<protein>
    <recommendedName>
        <fullName evidence="4">Secreted protein</fullName>
    </recommendedName>
</protein>
<evidence type="ECO:0000256" key="1">
    <source>
        <dbReference type="SAM" id="Phobius"/>
    </source>
</evidence>
<dbReference type="Proteomes" id="UP001302367">
    <property type="component" value="Chromosome 1"/>
</dbReference>
<feature type="transmembrane region" description="Helical" evidence="1">
    <location>
        <begin position="12"/>
        <end position="31"/>
    </location>
</feature>
<sequence length="103" mass="11253">MLLFPSNTLHFITVFAAVSSLNIVLVGSVLLPEDDSGGLGPQQAINIKPSDQWQQARFQSRDRVCFDMPQLSCCDGAQGEPQDKCTECDSNQLTAHFKLEPGV</sequence>
<reference evidence="2 3" key="1">
    <citation type="submission" date="2023-09" db="EMBL/GenBank/DDBJ databases">
        <title>Complete-Gapless Cercospora beticola genome.</title>
        <authorList>
            <person name="Wyatt N.A."/>
            <person name="Spanner R.E."/>
            <person name="Bolton M.D."/>
        </authorList>
    </citation>
    <scope>NUCLEOTIDE SEQUENCE [LARGE SCALE GENOMIC DNA]</scope>
    <source>
        <strain evidence="2">Cb09-40</strain>
    </source>
</reference>
<gene>
    <name evidence="2" type="ORF">RHO25_000539</name>
</gene>
<dbReference type="GeneID" id="90643698"/>
<evidence type="ECO:0000313" key="3">
    <source>
        <dbReference type="Proteomes" id="UP001302367"/>
    </source>
</evidence>
<accession>A0ABZ0N8S8</accession>